<proteinExistence type="predicted"/>
<dbReference type="RefSeq" id="WP_150651136.1">
    <property type="nucleotide sequence ID" value="NZ_CABVHJ010000010.1"/>
</dbReference>
<dbReference type="EMBL" id="CABVHJ010000010">
    <property type="protein sequence ID" value="VVN01674.1"/>
    <property type="molecule type" value="Genomic_DNA"/>
</dbReference>
<sequence precursor="true">MTAENPDLKGCQRLVVTHDLTCKTDGTVKQATVAPKKIVLFFVGGAGDKESYYGTGPNNNVAEALKIFVKNMDAEELCADTYDAHHIGYNAFVSEDGLKASVLDKISDLTTPVYIIGHSLGGWNGAHLSKVLADKGYRIPVLVTLDPVGEGQIVWGISNIYQKEPTPKAEYWVNARADARDWNFSDLVADFGEQWDMKSGPNMNGRVDVNHADAWAIYIADLGTGMSARDVLMESVVLHFKGRKCA</sequence>
<reference evidence="1 2" key="1">
    <citation type="submission" date="2019-09" db="EMBL/GenBank/DDBJ databases">
        <authorList>
            <person name="Chandra G."/>
            <person name="Truman W A."/>
        </authorList>
    </citation>
    <scope>NUCLEOTIDE SEQUENCE [LARGE SCALE GENOMIC DNA]</scope>
    <source>
        <strain evidence="1">PS655</strain>
    </source>
</reference>
<gene>
    <name evidence="1" type="ORF">PS655_03375</name>
</gene>
<name>A0A5E6UEL2_PSEFL</name>
<dbReference type="SUPFAM" id="SSF53474">
    <property type="entry name" value="alpha/beta-Hydrolases"/>
    <property type="match status" value="1"/>
</dbReference>
<dbReference type="InterPro" id="IPR029058">
    <property type="entry name" value="AB_hydrolase_fold"/>
</dbReference>
<dbReference type="Proteomes" id="UP000327167">
    <property type="component" value="Unassembled WGS sequence"/>
</dbReference>
<organism evidence="1 2">
    <name type="scientific">Pseudomonas fluorescens</name>
    <dbReference type="NCBI Taxonomy" id="294"/>
    <lineage>
        <taxon>Bacteria</taxon>
        <taxon>Pseudomonadati</taxon>
        <taxon>Pseudomonadota</taxon>
        <taxon>Gammaproteobacteria</taxon>
        <taxon>Pseudomonadales</taxon>
        <taxon>Pseudomonadaceae</taxon>
        <taxon>Pseudomonas</taxon>
    </lineage>
</organism>
<dbReference type="AlphaFoldDB" id="A0A5E6UEL2"/>
<evidence type="ECO:0000313" key="2">
    <source>
        <dbReference type="Proteomes" id="UP000327167"/>
    </source>
</evidence>
<accession>A0A5E6UEL2</accession>
<evidence type="ECO:0008006" key="3">
    <source>
        <dbReference type="Google" id="ProtNLM"/>
    </source>
</evidence>
<evidence type="ECO:0000313" key="1">
    <source>
        <dbReference type="EMBL" id="VVN01674.1"/>
    </source>
</evidence>
<protein>
    <recommendedName>
        <fullName evidence="3">Alpha/beta hydrolase</fullName>
    </recommendedName>
</protein>